<dbReference type="EMBL" id="JAGETZ010000003">
    <property type="protein sequence ID" value="MBO2008947.1"/>
    <property type="molecule type" value="Genomic_DNA"/>
</dbReference>
<proteinExistence type="predicted"/>
<accession>A0ABS3QCN3</accession>
<protein>
    <recommendedName>
        <fullName evidence="4">DUF4190 domain-containing protein</fullName>
    </recommendedName>
</protein>
<name>A0ABS3QCN3_9BACT</name>
<reference evidence="2 3" key="1">
    <citation type="submission" date="2021-03" db="EMBL/GenBank/DDBJ databases">
        <authorList>
            <person name="Kim M.K."/>
        </authorList>
    </citation>
    <scope>NUCLEOTIDE SEQUENCE [LARGE SCALE GENOMIC DNA]</scope>
    <source>
        <strain evidence="2 3">BT442</strain>
    </source>
</reference>
<comment type="caution">
    <text evidence="2">The sequence shown here is derived from an EMBL/GenBank/DDBJ whole genome shotgun (WGS) entry which is preliminary data.</text>
</comment>
<keyword evidence="1" id="KW-1133">Transmembrane helix</keyword>
<gene>
    <name evidence="2" type="ORF">J4E00_07775</name>
</gene>
<evidence type="ECO:0000313" key="3">
    <source>
        <dbReference type="Proteomes" id="UP000664369"/>
    </source>
</evidence>
<keyword evidence="3" id="KW-1185">Reference proteome</keyword>
<feature type="transmembrane region" description="Helical" evidence="1">
    <location>
        <begin position="53"/>
        <end position="76"/>
    </location>
</feature>
<evidence type="ECO:0008006" key="4">
    <source>
        <dbReference type="Google" id="ProtNLM"/>
    </source>
</evidence>
<sequence length="78" mass="8366">MLLNLVSNFERQPFLALFFLSVLPLGILGIVFTKRGFTLAATSGDREKKDVGYSNFIVGAIIVALGVLGLSLAYVMTG</sequence>
<keyword evidence="1" id="KW-0812">Transmembrane</keyword>
<keyword evidence="1" id="KW-0472">Membrane</keyword>
<dbReference type="Proteomes" id="UP000664369">
    <property type="component" value="Unassembled WGS sequence"/>
</dbReference>
<evidence type="ECO:0000313" key="2">
    <source>
        <dbReference type="EMBL" id="MBO2008947.1"/>
    </source>
</evidence>
<feature type="transmembrane region" description="Helical" evidence="1">
    <location>
        <begin position="12"/>
        <end position="32"/>
    </location>
</feature>
<dbReference type="RefSeq" id="WP_208174576.1">
    <property type="nucleotide sequence ID" value="NZ_JAGETZ010000003.1"/>
</dbReference>
<evidence type="ECO:0000256" key="1">
    <source>
        <dbReference type="SAM" id="Phobius"/>
    </source>
</evidence>
<organism evidence="2 3">
    <name type="scientific">Hymenobacter negativus</name>
    <dbReference type="NCBI Taxonomy" id="2795026"/>
    <lineage>
        <taxon>Bacteria</taxon>
        <taxon>Pseudomonadati</taxon>
        <taxon>Bacteroidota</taxon>
        <taxon>Cytophagia</taxon>
        <taxon>Cytophagales</taxon>
        <taxon>Hymenobacteraceae</taxon>
        <taxon>Hymenobacter</taxon>
    </lineage>
</organism>